<dbReference type="EMBL" id="JANBPW010003119">
    <property type="protein sequence ID" value="KAJ1938585.1"/>
    <property type="molecule type" value="Genomic_DNA"/>
</dbReference>
<evidence type="ECO:0000313" key="1">
    <source>
        <dbReference type="EMBL" id="KAJ1938585.1"/>
    </source>
</evidence>
<keyword evidence="2" id="KW-1185">Reference proteome</keyword>
<comment type="caution">
    <text evidence="1">The sequence shown here is derived from an EMBL/GenBank/DDBJ whole genome shotgun (WGS) entry which is preliminary data.</text>
</comment>
<sequence length="195" mass="21434">MQTQQASSVQSATPGSSSANPASAESVPAKPAPVFPYIPPAFSLIPNYYLVGLLQAYRTSALIHCTSADCKSPKEHACNIRLKGGLSCLSRIDPQITQLSPEEMEELKGFEERAAEVPLVNEHGEALKVCTICSATETSTWRCHKAKRKSVCNSCGLCFKLHRRDRQIIMKPTGEFFVKRIRKRSRRKAANGAGR</sequence>
<name>A0ACC1J5I9_9FUNG</name>
<gene>
    <name evidence="1" type="ORF">FBU59_004394</name>
</gene>
<evidence type="ECO:0000313" key="2">
    <source>
        <dbReference type="Proteomes" id="UP001150603"/>
    </source>
</evidence>
<protein>
    <submittedName>
        <fullName evidence="1">Uncharacterized protein</fullName>
    </submittedName>
</protein>
<feature type="non-terminal residue" evidence="1">
    <location>
        <position position="195"/>
    </location>
</feature>
<proteinExistence type="predicted"/>
<accession>A0ACC1J5I9</accession>
<dbReference type="Proteomes" id="UP001150603">
    <property type="component" value="Unassembled WGS sequence"/>
</dbReference>
<organism evidence="1 2">
    <name type="scientific">Linderina macrospora</name>
    <dbReference type="NCBI Taxonomy" id="4868"/>
    <lineage>
        <taxon>Eukaryota</taxon>
        <taxon>Fungi</taxon>
        <taxon>Fungi incertae sedis</taxon>
        <taxon>Zoopagomycota</taxon>
        <taxon>Kickxellomycotina</taxon>
        <taxon>Kickxellomycetes</taxon>
        <taxon>Kickxellales</taxon>
        <taxon>Kickxellaceae</taxon>
        <taxon>Linderina</taxon>
    </lineage>
</organism>
<reference evidence="1" key="1">
    <citation type="submission" date="2022-07" db="EMBL/GenBank/DDBJ databases">
        <title>Phylogenomic reconstructions and comparative analyses of Kickxellomycotina fungi.</title>
        <authorList>
            <person name="Reynolds N.K."/>
            <person name="Stajich J.E."/>
            <person name="Barry K."/>
            <person name="Grigoriev I.V."/>
            <person name="Crous P."/>
            <person name="Smith M.E."/>
        </authorList>
    </citation>
    <scope>NUCLEOTIDE SEQUENCE</scope>
    <source>
        <strain evidence="1">NRRL 5244</strain>
    </source>
</reference>